<evidence type="ECO:0000313" key="1">
    <source>
        <dbReference type="EMBL" id="OIP41039.1"/>
    </source>
</evidence>
<protein>
    <submittedName>
        <fullName evidence="1">Uncharacterized protein</fullName>
    </submittedName>
</protein>
<organism evidence="1 2">
    <name type="scientific">Candidatus Desantisbacteria bacterium CG2_30_40_21</name>
    <dbReference type="NCBI Taxonomy" id="1817895"/>
    <lineage>
        <taxon>Bacteria</taxon>
        <taxon>Candidatus Desantisiibacteriota</taxon>
    </lineage>
</organism>
<evidence type="ECO:0000313" key="2">
    <source>
        <dbReference type="Proteomes" id="UP000183085"/>
    </source>
</evidence>
<reference evidence="1 2" key="1">
    <citation type="journal article" date="2016" name="Environ. Microbiol.">
        <title>Genomic resolution of a cold subsurface aquifer community provides metabolic insights for novel microbes adapted to high CO concentrations.</title>
        <authorList>
            <person name="Probst A.J."/>
            <person name="Castelle C.J."/>
            <person name="Singh A."/>
            <person name="Brown C.T."/>
            <person name="Anantharaman K."/>
            <person name="Sharon I."/>
            <person name="Hug L.A."/>
            <person name="Burstein D."/>
            <person name="Emerson J.B."/>
            <person name="Thomas B.C."/>
            <person name="Banfield J.F."/>
        </authorList>
    </citation>
    <scope>NUCLEOTIDE SEQUENCE [LARGE SCALE GENOMIC DNA]</scope>
    <source>
        <strain evidence="1">CG2_30_40_21</strain>
    </source>
</reference>
<comment type="caution">
    <text evidence="1">The sequence shown here is derived from an EMBL/GenBank/DDBJ whole genome shotgun (WGS) entry which is preliminary data.</text>
</comment>
<dbReference type="Proteomes" id="UP000183085">
    <property type="component" value="Unassembled WGS sequence"/>
</dbReference>
<accession>A0A1J5EAK5</accession>
<sequence>MKKLGFLILLIITVLFTGNVLAGIWSVQESGTTTDLFSVHFVDANNGWAVGDDGLILHTSLTPNLSQNNNS</sequence>
<dbReference type="STRING" id="1817895.AUJ95_03885"/>
<gene>
    <name evidence="1" type="ORF">AUJ95_03885</name>
</gene>
<dbReference type="AlphaFoldDB" id="A0A1J5EAK5"/>
<proteinExistence type="predicted"/>
<dbReference type="EMBL" id="MNYI01000096">
    <property type="protein sequence ID" value="OIP41039.1"/>
    <property type="molecule type" value="Genomic_DNA"/>
</dbReference>
<name>A0A1J5EAK5_9BACT</name>